<comment type="caution">
    <text evidence="1">The sequence shown here is derived from an EMBL/GenBank/DDBJ whole genome shotgun (WGS) entry which is preliminary data.</text>
</comment>
<sequence length="561" mass="63656">MSYYAMWKEREMRRNTGNEVSTLVNTEQLRRNRYYLPPRGKIDAFDDMLEGGSGLFLSMLSYTIKKDPELANVVKTIPRNATYTCHDMQNELIRTLSDVVTEAIVEEVGDSYYTLKVDVKIYQLCFVTEHLLCIATAQKGDTQTLTDTVLTELNKVGLDCSKILSQVYDGASVISGKRGGVQKILQERFGREIPYVHCLNHQLHLVVVYAMCAGPSTNSVGSQWLLCIIKACILNVFWSRDGQGILPLSQSFFKSFDDIKSILTDADTVQDYGAEMRMEAKFHVPCQLNPESLLYWTNQTSFSREFTDLLTGLSVVASATACVKQLCCDEEFRKVLDAVTATSESLRPGPKRRHIESTQIDGSIVMGPTGAHRDRCDDDLKTELRRLYYDTIDSVVGEMERKFSERNSQLASALAALNPEADNFLDVKAVKHILDLSQSFVIDSEFEVAKEFLMSQKQAMEGDWTIQHIISTYHNQLIAMPSVLTAFKHALTFGASTAMCENSFSTLKNVFSEHRHTMLHKRKARLVQLEFEKDLTRKCTSKWKDTVLRRFSSSTRRLQLF</sequence>
<keyword evidence="2" id="KW-1185">Reference proteome</keyword>
<evidence type="ECO:0008006" key="3">
    <source>
        <dbReference type="Google" id="ProtNLM"/>
    </source>
</evidence>
<name>A0AA47N824_MERPO</name>
<gene>
    <name evidence="1" type="ORF">N1851_004914</name>
</gene>
<dbReference type="PANTHER" id="PTHR45749">
    <property type="match status" value="1"/>
</dbReference>
<dbReference type="EMBL" id="JAOPHQ010000851">
    <property type="protein sequence ID" value="KAK0153405.1"/>
    <property type="molecule type" value="Genomic_DNA"/>
</dbReference>
<evidence type="ECO:0000313" key="1">
    <source>
        <dbReference type="EMBL" id="KAK0153405.1"/>
    </source>
</evidence>
<proteinExistence type="predicted"/>
<dbReference type="Proteomes" id="UP001174136">
    <property type="component" value="Unassembled WGS sequence"/>
</dbReference>
<organism evidence="1 2">
    <name type="scientific">Merluccius polli</name>
    <name type="common">Benguela hake</name>
    <name type="synonym">Merluccius cadenati</name>
    <dbReference type="NCBI Taxonomy" id="89951"/>
    <lineage>
        <taxon>Eukaryota</taxon>
        <taxon>Metazoa</taxon>
        <taxon>Chordata</taxon>
        <taxon>Craniata</taxon>
        <taxon>Vertebrata</taxon>
        <taxon>Euteleostomi</taxon>
        <taxon>Actinopterygii</taxon>
        <taxon>Neopterygii</taxon>
        <taxon>Teleostei</taxon>
        <taxon>Neoteleostei</taxon>
        <taxon>Acanthomorphata</taxon>
        <taxon>Zeiogadaria</taxon>
        <taxon>Gadariae</taxon>
        <taxon>Gadiformes</taxon>
        <taxon>Gadoidei</taxon>
        <taxon>Merlucciidae</taxon>
        <taxon>Merluccius</taxon>
    </lineage>
</organism>
<accession>A0AA47N824</accession>
<protein>
    <recommendedName>
        <fullName evidence="3">HAT C-terminal dimerisation domain-containing protein</fullName>
    </recommendedName>
</protein>
<dbReference type="AlphaFoldDB" id="A0AA47N824"/>
<reference evidence="1" key="1">
    <citation type="journal article" date="2023" name="Front. Mar. Sci.">
        <title>A new Merluccius polli reference genome to investigate the effects of global change in West African waters.</title>
        <authorList>
            <person name="Mateo J.L."/>
            <person name="Blanco-Fernandez C."/>
            <person name="Garcia-Vazquez E."/>
            <person name="Machado-Schiaffino G."/>
        </authorList>
    </citation>
    <scope>NUCLEOTIDE SEQUENCE</scope>
    <source>
        <strain evidence="1">C29</strain>
        <tissue evidence="1">Fin</tissue>
    </source>
</reference>
<evidence type="ECO:0000313" key="2">
    <source>
        <dbReference type="Proteomes" id="UP001174136"/>
    </source>
</evidence>
<dbReference type="PANTHER" id="PTHR45749:SF21">
    <property type="entry name" value="DUF4371 DOMAIN-CONTAINING PROTEIN"/>
    <property type="match status" value="1"/>
</dbReference>